<dbReference type="InterPro" id="IPR051276">
    <property type="entry name" value="Saccharopine_DH-like_oxidrdct"/>
</dbReference>
<dbReference type="InterPro" id="IPR036291">
    <property type="entry name" value="NAD(P)-bd_dom_sf"/>
</dbReference>
<dbReference type="Proteomes" id="UP000838878">
    <property type="component" value="Chromosome 4"/>
</dbReference>
<name>A0A8J9YEP8_9NEOP</name>
<dbReference type="Gene3D" id="3.40.50.720">
    <property type="entry name" value="NAD(P)-binding Rossmann-like Domain"/>
    <property type="match status" value="1"/>
</dbReference>
<feature type="non-terminal residue" evidence="3">
    <location>
        <position position="259"/>
    </location>
</feature>
<proteinExistence type="inferred from homology"/>
<feature type="domain" description="Saccharopine dehydrogenase NADP binding" evidence="2">
    <location>
        <begin position="36"/>
        <end position="169"/>
    </location>
</feature>
<accession>A0A8J9YEP8</accession>
<dbReference type="OrthoDB" id="10268090at2759"/>
<dbReference type="PANTHER" id="PTHR12286">
    <property type="entry name" value="SACCHAROPINE DEHYDROGENASE-LIKE OXIDOREDUCTASE"/>
    <property type="match status" value="1"/>
</dbReference>
<organism evidence="3 4">
    <name type="scientific">Brenthis ino</name>
    <name type="common">lesser marbled fritillary</name>
    <dbReference type="NCBI Taxonomy" id="405034"/>
    <lineage>
        <taxon>Eukaryota</taxon>
        <taxon>Metazoa</taxon>
        <taxon>Ecdysozoa</taxon>
        <taxon>Arthropoda</taxon>
        <taxon>Hexapoda</taxon>
        <taxon>Insecta</taxon>
        <taxon>Pterygota</taxon>
        <taxon>Neoptera</taxon>
        <taxon>Endopterygota</taxon>
        <taxon>Lepidoptera</taxon>
        <taxon>Glossata</taxon>
        <taxon>Ditrysia</taxon>
        <taxon>Papilionoidea</taxon>
        <taxon>Nymphalidae</taxon>
        <taxon>Heliconiinae</taxon>
        <taxon>Argynnini</taxon>
        <taxon>Brenthis</taxon>
    </lineage>
</organism>
<dbReference type="EMBL" id="OV170224">
    <property type="protein sequence ID" value="CAH0723481.1"/>
    <property type="molecule type" value="Genomic_DNA"/>
</dbReference>
<gene>
    <name evidence="3" type="ORF">BINO364_LOCUS9308</name>
</gene>
<evidence type="ECO:0000256" key="1">
    <source>
        <dbReference type="ARBA" id="ARBA00038048"/>
    </source>
</evidence>
<dbReference type="Pfam" id="PF03435">
    <property type="entry name" value="Sacchrp_dh_NADP"/>
    <property type="match status" value="1"/>
</dbReference>
<reference evidence="3" key="1">
    <citation type="submission" date="2021-12" db="EMBL/GenBank/DDBJ databases">
        <authorList>
            <person name="Martin H S."/>
        </authorList>
    </citation>
    <scope>NUCLEOTIDE SEQUENCE</scope>
</reference>
<evidence type="ECO:0000313" key="3">
    <source>
        <dbReference type="EMBL" id="CAH0723481.1"/>
    </source>
</evidence>
<evidence type="ECO:0000313" key="4">
    <source>
        <dbReference type="Proteomes" id="UP000838878"/>
    </source>
</evidence>
<protein>
    <recommendedName>
        <fullName evidence="2">Saccharopine dehydrogenase NADP binding domain-containing protein</fullName>
    </recommendedName>
</protein>
<evidence type="ECO:0000259" key="2">
    <source>
        <dbReference type="Pfam" id="PF03435"/>
    </source>
</evidence>
<dbReference type="InterPro" id="IPR005097">
    <property type="entry name" value="Sacchrp_dh_NADP-bd"/>
</dbReference>
<dbReference type="GO" id="GO:0005811">
    <property type="term" value="C:lipid droplet"/>
    <property type="evidence" value="ECO:0007669"/>
    <property type="project" value="TreeGrafter"/>
</dbReference>
<dbReference type="GO" id="GO:0009247">
    <property type="term" value="P:glycolipid biosynthetic process"/>
    <property type="evidence" value="ECO:0007669"/>
    <property type="project" value="TreeGrafter"/>
</dbReference>
<sequence>MHMYIDQNISLFSECTLQVHSPFDRNVYPMSRLDLVIFGATGFTGKYAVEEMCRISKNYLEITWAIAGRNQSKLKDVLNKISKKNDKDLSSVKIIIADVQDEKSLKEMCSQAKVLVNCCGPYRHYGEPVVKAAIDSKTHYVDVSAEPEFIETMQLKYDEAARDAGVYIIRACGFDCIPTDMGVIFLQQNFKGKLKGTLNSVESYLSLAVPLKACTGGLVNYGTWESLLYEMAHYNELPALRKKMYPKELPAFEPKLKPR</sequence>
<keyword evidence="4" id="KW-1185">Reference proteome</keyword>
<dbReference type="SUPFAM" id="SSF51735">
    <property type="entry name" value="NAD(P)-binding Rossmann-fold domains"/>
    <property type="match status" value="1"/>
</dbReference>
<dbReference type="GO" id="GO:0005739">
    <property type="term" value="C:mitochondrion"/>
    <property type="evidence" value="ECO:0007669"/>
    <property type="project" value="TreeGrafter"/>
</dbReference>
<dbReference type="GO" id="GO:0005886">
    <property type="term" value="C:plasma membrane"/>
    <property type="evidence" value="ECO:0007669"/>
    <property type="project" value="TreeGrafter"/>
</dbReference>
<dbReference type="PANTHER" id="PTHR12286:SF5">
    <property type="entry name" value="SACCHAROPINE DEHYDROGENASE-LIKE OXIDOREDUCTASE"/>
    <property type="match status" value="1"/>
</dbReference>
<comment type="similarity">
    <text evidence="1">Belongs to the saccharopine dehydrogenase family.</text>
</comment>
<dbReference type="FunFam" id="3.40.50.720:FF:000178">
    <property type="entry name" value="Saccharopine dehydrogenase-like oxidoreductase"/>
    <property type="match status" value="1"/>
</dbReference>
<dbReference type="AlphaFoldDB" id="A0A8J9YEP8"/>